<dbReference type="EMBL" id="AEQP01000004">
    <property type="protein sequence ID" value="EFV95084.1"/>
    <property type="molecule type" value="Genomic_DNA"/>
</dbReference>
<feature type="region of interest" description="Disordered" evidence="3">
    <location>
        <begin position="203"/>
        <end position="237"/>
    </location>
</feature>
<protein>
    <submittedName>
        <fullName evidence="6">4'-phosphopantetheinyl transferase family protein</fullName>
    </submittedName>
</protein>
<dbReference type="Proteomes" id="UP000011021">
    <property type="component" value="Unassembled WGS sequence"/>
</dbReference>
<gene>
    <name evidence="6" type="ORF">HMPREF0551_1042</name>
</gene>
<dbReference type="eggNOG" id="COG2091">
    <property type="taxonomic scope" value="Bacteria"/>
</dbReference>
<dbReference type="PANTHER" id="PTHR12215">
    <property type="entry name" value="PHOSPHOPANTETHEINE TRANSFERASE"/>
    <property type="match status" value="1"/>
</dbReference>
<keyword evidence="2 6" id="KW-0808">Transferase</keyword>
<evidence type="ECO:0000256" key="3">
    <source>
        <dbReference type="SAM" id="MobiDB-lite"/>
    </source>
</evidence>
<dbReference type="GO" id="GO:0000287">
    <property type="term" value="F:magnesium ion binding"/>
    <property type="evidence" value="ECO:0007669"/>
    <property type="project" value="InterPro"/>
</dbReference>
<dbReference type="InterPro" id="IPR008278">
    <property type="entry name" value="4-PPantetheinyl_Trfase_dom"/>
</dbReference>
<dbReference type="InterPro" id="IPR037143">
    <property type="entry name" value="4-PPantetheinyl_Trfase_dom_sf"/>
</dbReference>
<name>E7RWI0_9BURK</name>
<dbReference type="HOGENOM" id="CLU_942652_0_0_4"/>
<dbReference type="GO" id="GO:0005829">
    <property type="term" value="C:cytosol"/>
    <property type="evidence" value="ECO:0007669"/>
    <property type="project" value="TreeGrafter"/>
</dbReference>
<organism evidence="6 7">
    <name type="scientific">Lautropia mirabilis ATCC 51599</name>
    <dbReference type="NCBI Taxonomy" id="887898"/>
    <lineage>
        <taxon>Bacteria</taxon>
        <taxon>Pseudomonadati</taxon>
        <taxon>Pseudomonadota</taxon>
        <taxon>Betaproteobacteria</taxon>
        <taxon>Burkholderiales</taxon>
        <taxon>Burkholderiaceae</taxon>
        <taxon>Lautropia</taxon>
    </lineage>
</organism>
<evidence type="ECO:0000313" key="7">
    <source>
        <dbReference type="Proteomes" id="UP000011021"/>
    </source>
</evidence>
<evidence type="ECO:0000259" key="5">
    <source>
        <dbReference type="Pfam" id="PF22624"/>
    </source>
</evidence>
<keyword evidence="7" id="KW-1185">Reference proteome</keyword>
<sequence>MPDANLPVVDCWRIDLDAPRPPESEHWIAASEHARAERFRFEHLQRRYRATRAGLRALLARQLHVSPADVRFVRSPRGKPSLDPAHQSPLHFNLTHSEHVAWVALGPQELGIDLEVLGREVKMLDSLVHRVTRPHEAQLLLAMPDSLRELAFLLMWTRKESTLKAWGEGISGMGSLNTLDSQLPDVETLTAFLQRHHPDRLDPATAVRKPASPRQPGDFSSHEYHGPHPIPPALLTDHPEAHQLPQVLIHYPDVRLPTAEGERPPLYATTFDLGSELVTVSSPTPFRARIHRFSY</sequence>
<dbReference type="Pfam" id="PF22624">
    <property type="entry name" value="AASDHPPT_N"/>
    <property type="match status" value="1"/>
</dbReference>
<evidence type="ECO:0000256" key="1">
    <source>
        <dbReference type="ARBA" id="ARBA00010990"/>
    </source>
</evidence>
<dbReference type="GO" id="GO:0019878">
    <property type="term" value="P:lysine biosynthetic process via aminoadipic acid"/>
    <property type="evidence" value="ECO:0007669"/>
    <property type="project" value="TreeGrafter"/>
</dbReference>
<feature type="domain" description="4'-phosphopantetheinyl transferase N-terminal" evidence="5">
    <location>
        <begin position="27"/>
        <end position="104"/>
    </location>
</feature>
<dbReference type="GO" id="GO:0008897">
    <property type="term" value="F:holo-[acyl-carrier-protein] synthase activity"/>
    <property type="evidence" value="ECO:0007669"/>
    <property type="project" value="InterPro"/>
</dbReference>
<comment type="caution">
    <text evidence="6">The sequence shown here is derived from an EMBL/GenBank/DDBJ whole genome shotgun (WGS) entry which is preliminary data.</text>
</comment>
<proteinExistence type="inferred from homology"/>
<dbReference type="Pfam" id="PF01648">
    <property type="entry name" value="ACPS"/>
    <property type="match status" value="1"/>
</dbReference>
<dbReference type="SUPFAM" id="SSF56214">
    <property type="entry name" value="4'-phosphopantetheinyl transferase"/>
    <property type="match status" value="2"/>
</dbReference>
<dbReference type="Gene3D" id="3.90.470.20">
    <property type="entry name" value="4'-phosphopantetheinyl transferase domain"/>
    <property type="match status" value="1"/>
</dbReference>
<comment type="similarity">
    <text evidence="1">Belongs to the P-Pant transferase superfamily. Gsp/Sfp/HetI/AcpT family.</text>
</comment>
<evidence type="ECO:0000259" key="4">
    <source>
        <dbReference type="Pfam" id="PF01648"/>
    </source>
</evidence>
<reference evidence="6 7" key="1">
    <citation type="submission" date="2010-12" db="EMBL/GenBank/DDBJ databases">
        <authorList>
            <person name="Muzny D."/>
            <person name="Qin X."/>
            <person name="Deng J."/>
            <person name="Jiang H."/>
            <person name="Liu Y."/>
            <person name="Qu J."/>
            <person name="Song X.-Z."/>
            <person name="Zhang L."/>
            <person name="Thornton R."/>
            <person name="Coyle M."/>
            <person name="Francisco L."/>
            <person name="Jackson L."/>
            <person name="Javaid M."/>
            <person name="Korchina V."/>
            <person name="Kovar C."/>
            <person name="Mata R."/>
            <person name="Mathew T."/>
            <person name="Ngo R."/>
            <person name="Nguyen L."/>
            <person name="Nguyen N."/>
            <person name="Okwuonu G."/>
            <person name="Ongeri F."/>
            <person name="Pham C."/>
            <person name="Simmons D."/>
            <person name="Wilczek-Boney K."/>
            <person name="Hale W."/>
            <person name="Jakkamsetti A."/>
            <person name="Pham P."/>
            <person name="Ruth R."/>
            <person name="San Lucas F."/>
            <person name="Warren J."/>
            <person name="Zhang J."/>
            <person name="Zhao Z."/>
            <person name="Zhou C."/>
            <person name="Zhu D."/>
            <person name="Lee S."/>
            <person name="Bess C."/>
            <person name="Blankenburg K."/>
            <person name="Forbes L."/>
            <person name="Fu Q."/>
            <person name="Gubbala S."/>
            <person name="Hirani K."/>
            <person name="Jayaseelan J.C."/>
            <person name="Lara F."/>
            <person name="Munidasa M."/>
            <person name="Palculict T."/>
            <person name="Patil S."/>
            <person name="Pu L.-L."/>
            <person name="Saada N."/>
            <person name="Tang L."/>
            <person name="Weissenberger G."/>
            <person name="Zhu Y."/>
            <person name="Hemphill L."/>
            <person name="Shang Y."/>
            <person name="Youmans B."/>
            <person name="Ayvaz T."/>
            <person name="Ross M."/>
            <person name="Santibanez J."/>
            <person name="Aqrawi P."/>
            <person name="Gross S."/>
            <person name="Joshi V."/>
            <person name="Fowler G."/>
            <person name="Nazareth L."/>
            <person name="Reid J."/>
            <person name="Worley K."/>
            <person name="Petrosino J."/>
            <person name="Highlander S."/>
            <person name="Gibbs R."/>
        </authorList>
    </citation>
    <scope>NUCLEOTIDE SEQUENCE [LARGE SCALE GENOMIC DNA]</scope>
    <source>
        <strain evidence="6 7">ATCC 51599</strain>
    </source>
</reference>
<accession>E7RWI0</accession>
<dbReference type="PANTHER" id="PTHR12215:SF10">
    <property type="entry name" value="L-AMINOADIPATE-SEMIALDEHYDE DEHYDROGENASE-PHOSPHOPANTETHEINYL TRANSFERASE"/>
    <property type="match status" value="1"/>
</dbReference>
<dbReference type="AlphaFoldDB" id="E7RWI0"/>
<dbReference type="STRING" id="887898.HMPREF0551_1042"/>
<evidence type="ECO:0000256" key="2">
    <source>
        <dbReference type="ARBA" id="ARBA00022679"/>
    </source>
</evidence>
<dbReference type="RefSeq" id="WP_005673257.1">
    <property type="nucleotide sequence ID" value="NZ_CP146288.1"/>
</dbReference>
<evidence type="ECO:0000313" key="6">
    <source>
        <dbReference type="EMBL" id="EFV95084.1"/>
    </source>
</evidence>
<dbReference type="InterPro" id="IPR050559">
    <property type="entry name" value="P-Pant_transferase_sf"/>
</dbReference>
<dbReference type="InterPro" id="IPR055066">
    <property type="entry name" value="AASDHPPT_N"/>
</dbReference>
<feature type="domain" description="4'-phosphopantetheinyl transferase" evidence="4">
    <location>
        <begin position="110"/>
        <end position="196"/>
    </location>
</feature>